<dbReference type="Pfam" id="PF10263">
    <property type="entry name" value="SprT-like"/>
    <property type="match status" value="1"/>
</dbReference>
<reference evidence="9" key="3">
    <citation type="submission" date="2022-12" db="EMBL/GenBank/DDBJ databases">
        <authorList>
            <person name="Kardos G."/>
            <person name="Sarkozi R."/>
            <person name="Laczko L."/>
            <person name="Marton S."/>
            <person name="Makrai L."/>
            <person name="Banyai K."/>
            <person name="Fodor L."/>
        </authorList>
    </citation>
    <scope>NUCLEOTIDE SEQUENCE</scope>
    <source>
        <strain evidence="9">84/14</strain>
    </source>
</reference>
<dbReference type="SMART" id="SM00731">
    <property type="entry name" value="SprT"/>
    <property type="match status" value="1"/>
</dbReference>
<dbReference type="InterPro" id="IPR023483">
    <property type="entry name" value="Uncharacterised_SprT"/>
</dbReference>
<dbReference type="NCBIfam" id="NF003421">
    <property type="entry name" value="PRK04860.1"/>
    <property type="match status" value="1"/>
</dbReference>
<evidence type="ECO:0000256" key="3">
    <source>
        <dbReference type="ARBA" id="ARBA00020082"/>
    </source>
</evidence>
<keyword evidence="9" id="KW-0482">Metalloprotease</keyword>
<dbReference type="InterPro" id="IPR035240">
    <property type="entry name" value="SprT_Zn_ribbon"/>
</dbReference>
<evidence type="ECO:0000256" key="7">
    <source>
        <dbReference type="HAMAP-Rule" id="MF_00746"/>
    </source>
</evidence>
<comment type="similarity">
    <text evidence="2 7">Belongs to the SprT family.</text>
</comment>
<keyword evidence="4 7" id="KW-0963">Cytoplasm</keyword>
<feature type="binding site" evidence="7">
    <location>
        <position position="86"/>
    </location>
    <ligand>
        <name>Zn(2+)</name>
        <dbReference type="ChEBI" id="CHEBI:29105"/>
    </ligand>
</feature>
<dbReference type="Pfam" id="PF17283">
    <property type="entry name" value="Zn_ribbon_SprT"/>
    <property type="match status" value="1"/>
</dbReference>
<comment type="subcellular location">
    <subcellularLocation>
        <location evidence="1 7">Cytoplasm</location>
    </subcellularLocation>
</comment>
<keyword evidence="9" id="KW-0645">Protease</keyword>
<organism evidence="10 11">
    <name type="scientific">Actinobacillus pleuropneumoniae</name>
    <name type="common">Haemophilus pleuropneumoniae</name>
    <dbReference type="NCBI Taxonomy" id="715"/>
    <lineage>
        <taxon>Bacteria</taxon>
        <taxon>Pseudomonadati</taxon>
        <taxon>Pseudomonadota</taxon>
        <taxon>Gammaproteobacteria</taxon>
        <taxon>Pasteurellales</taxon>
        <taxon>Pasteurellaceae</taxon>
        <taxon>Actinobacillus</taxon>
    </lineage>
</organism>
<gene>
    <name evidence="7" type="primary">sprT</name>
    <name evidence="10" type="ORF">NCTC10976_01378</name>
    <name evidence="9" type="ORF">OYG11_06765</name>
</gene>
<name>A0A223MC72_ACTPL</name>
<dbReference type="PANTHER" id="PTHR38773:SF1">
    <property type="entry name" value="PROTEIN SPRT"/>
    <property type="match status" value="1"/>
</dbReference>
<dbReference type="Proteomes" id="UP000275510">
    <property type="component" value="Chromosome"/>
</dbReference>
<evidence type="ECO:0000256" key="6">
    <source>
        <dbReference type="ARBA" id="ARBA00022833"/>
    </source>
</evidence>
<feature type="active site" evidence="7">
    <location>
        <position position="83"/>
    </location>
</feature>
<accession>A0A223MC72</accession>
<dbReference type="GO" id="GO:0005737">
    <property type="term" value="C:cytoplasm"/>
    <property type="evidence" value="ECO:0007669"/>
    <property type="project" value="UniProtKB-SubCell"/>
</dbReference>
<dbReference type="GeneID" id="48599506"/>
<dbReference type="HAMAP" id="MF_00746">
    <property type="entry name" value="SprT"/>
    <property type="match status" value="1"/>
</dbReference>
<dbReference type="RefSeq" id="WP_005598290.1">
    <property type="nucleotide sequence ID" value="NZ_CBDBSU010000087.1"/>
</dbReference>
<dbReference type="GO" id="GO:0008270">
    <property type="term" value="F:zinc ion binding"/>
    <property type="evidence" value="ECO:0007669"/>
    <property type="project" value="UniProtKB-UniRule"/>
</dbReference>
<evidence type="ECO:0000256" key="2">
    <source>
        <dbReference type="ARBA" id="ARBA00006591"/>
    </source>
</evidence>
<keyword evidence="9" id="KW-0378">Hydrolase</keyword>
<dbReference type="Proteomes" id="UP001077788">
    <property type="component" value="Unassembled WGS sequence"/>
</dbReference>
<dbReference type="GO" id="GO:0006950">
    <property type="term" value="P:response to stress"/>
    <property type="evidence" value="ECO:0007669"/>
    <property type="project" value="UniProtKB-ARBA"/>
</dbReference>
<keyword evidence="5 7" id="KW-0479">Metal-binding</keyword>
<evidence type="ECO:0000313" key="11">
    <source>
        <dbReference type="Proteomes" id="UP000275510"/>
    </source>
</evidence>
<dbReference type="AlphaFoldDB" id="A0A223MC72"/>
<dbReference type="EMBL" id="JAPQFC010000001">
    <property type="protein sequence ID" value="MCY6523933.1"/>
    <property type="molecule type" value="Genomic_DNA"/>
</dbReference>
<feature type="domain" description="SprT-like" evidence="8">
    <location>
        <begin position="20"/>
        <end position="169"/>
    </location>
</feature>
<reference evidence="9" key="2">
    <citation type="journal article" date="2021" name="Vet Sci">
        <title>O-Serogroups and Pathovirotypes of Escherichia coli Isolated from Post-Weaning Piglets Showing Diarrhoea and/or Oedema in South Korea.</title>
        <authorList>
            <person name="Byun J.W."/>
            <person name="Moon B.Y."/>
            <person name="Do K.H."/>
            <person name="Lee K."/>
            <person name="Lee H.Y."/>
            <person name="Kim W.I."/>
            <person name="So B."/>
            <person name="Lee W.K."/>
        </authorList>
    </citation>
    <scope>NUCLEOTIDE SEQUENCE</scope>
    <source>
        <strain evidence="9">84/14</strain>
    </source>
</reference>
<dbReference type="GO" id="GO:0008237">
    <property type="term" value="F:metallopeptidase activity"/>
    <property type="evidence" value="ECO:0007669"/>
    <property type="project" value="UniProtKB-KW"/>
</dbReference>
<comment type="cofactor">
    <cofactor evidence="7">
        <name>Zn(2+)</name>
        <dbReference type="ChEBI" id="CHEBI:29105"/>
    </cofactor>
    <text evidence="7">Binds 1 zinc ion.</text>
</comment>
<feature type="binding site" evidence="7">
    <location>
        <position position="82"/>
    </location>
    <ligand>
        <name>Zn(2+)</name>
        <dbReference type="ChEBI" id="CHEBI:29105"/>
    </ligand>
</feature>
<proteinExistence type="inferred from homology"/>
<evidence type="ECO:0000256" key="1">
    <source>
        <dbReference type="ARBA" id="ARBA00004496"/>
    </source>
</evidence>
<evidence type="ECO:0000313" key="10">
    <source>
        <dbReference type="EMBL" id="VEJ17268.1"/>
    </source>
</evidence>
<evidence type="ECO:0000259" key="8">
    <source>
        <dbReference type="SMART" id="SM00731"/>
    </source>
</evidence>
<protein>
    <recommendedName>
        <fullName evidence="3 7">Protein SprT</fullName>
    </recommendedName>
</protein>
<dbReference type="EMBL" id="LR134515">
    <property type="protein sequence ID" value="VEJ17268.1"/>
    <property type="molecule type" value="Genomic_DNA"/>
</dbReference>
<keyword evidence="6 7" id="KW-0862">Zinc</keyword>
<evidence type="ECO:0000313" key="9">
    <source>
        <dbReference type="EMBL" id="MCY6523933.1"/>
    </source>
</evidence>
<dbReference type="PANTHER" id="PTHR38773">
    <property type="entry name" value="PROTEIN SPRT"/>
    <property type="match status" value="1"/>
</dbReference>
<sequence>MTELTENSALMRRLKMQVQRQLKRNLEQADRYFNKTFTPPTVSYAVRGVKAGVAYLQRNEIRFNPVLLAENGQSFIQQVVPHELAHALVYQQFGRVQPHGKEWKMMMEQVFGVPAETYHCFDTQNVVGKQFAYQCGCQTHLLSVRRHNAIVRDGRRYLCKRCKQILTSKDNLA</sequence>
<evidence type="ECO:0000256" key="4">
    <source>
        <dbReference type="ARBA" id="ARBA00022490"/>
    </source>
</evidence>
<evidence type="ECO:0000256" key="5">
    <source>
        <dbReference type="ARBA" id="ARBA00022723"/>
    </source>
</evidence>
<dbReference type="InterPro" id="IPR006640">
    <property type="entry name" value="SprT-like_domain"/>
</dbReference>
<reference evidence="10 11" key="1">
    <citation type="submission" date="2018-12" db="EMBL/GenBank/DDBJ databases">
        <authorList>
            <consortium name="Pathogen Informatics"/>
        </authorList>
    </citation>
    <scope>NUCLEOTIDE SEQUENCE [LARGE SCALE GENOMIC DNA]</scope>
    <source>
        <strain evidence="10 11">NCTC10976</strain>
    </source>
</reference>
<dbReference type="Gene3D" id="3.30.2010.10">
    <property type="entry name" value="Metalloproteases ('zincins'), catalytic domain"/>
    <property type="match status" value="1"/>
</dbReference>